<evidence type="ECO:0000313" key="8">
    <source>
        <dbReference type="EMBL" id="MBU3875055.1"/>
    </source>
</evidence>
<comment type="subcellular location">
    <subcellularLocation>
        <location evidence="1">Cell membrane</location>
        <topology evidence="1">Multi-pass membrane protein</topology>
    </subcellularLocation>
</comment>
<feature type="transmembrane region" description="Helical" evidence="7">
    <location>
        <begin position="210"/>
        <end position="228"/>
    </location>
</feature>
<sequence length="332" mass="36158">MIWEFIQDQILGMKWLNALIRNALTAAGLDVGTRIGGSVQFFVYDVIKITILLCTLIFLISYIQSYFPPERSKKIMGRFHGIWANCIAALLGTVTPFCSCSSIPLFIGFTSAGLPLGVTFSFLISSPMVDLGSLLLLMGIFGTKVAVAYVVVGLVIAVVGGTMIEKLHMELYVEEFIRNASGVDIDSPTLSQKERLVYAKDQVVSTFKKVFPYILVGVGIGAVIHNWIPEHWIEAVLGSNNPFGVILATLVGVPMYADVFGTIPVAEALLFKGAQLGTVLSFMMAVTTLSLPSMIMLRKAVKPRLLGLFIGICTAGIILVGYLFNIFHSFFI</sequence>
<feature type="transmembrane region" description="Helical" evidence="7">
    <location>
        <begin position="305"/>
        <end position="327"/>
    </location>
</feature>
<keyword evidence="9" id="KW-1185">Reference proteome</keyword>
<keyword evidence="3" id="KW-1003">Cell membrane</keyword>
<gene>
    <name evidence="8" type="ORF">HGO97_004415</name>
</gene>
<dbReference type="InterPro" id="IPR005524">
    <property type="entry name" value="DUF318"/>
</dbReference>
<evidence type="ECO:0000313" key="9">
    <source>
        <dbReference type="Proteomes" id="UP000723714"/>
    </source>
</evidence>
<accession>A0ABS6D0P1</accession>
<feature type="transmembrane region" description="Helical" evidence="7">
    <location>
        <begin position="82"/>
        <end position="107"/>
    </location>
</feature>
<comment type="caution">
    <text evidence="8">The sequence shown here is derived from an EMBL/GenBank/DDBJ whole genome shotgun (WGS) entry which is preliminary data.</text>
</comment>
<evidence type="ECO:0000256" key="7">
    <source>
        <dbReference type="SAM" id="Phobius"/>
    </source>
</evidence>
<dbReference type="InterPro" id="IPR053166">
    <property type="entry name" value="UPF0718_permease"/>
</dbReference>
<evidence type="ECO:0000256" key="4">
    <source>
        <dbReference type="ARBA" id="ARBA00022692"/>
    </source>
</evidence>
<dbReference type="EMBL" id="JABACJ020000002">
    <property type="protein sequence ID" value="MBU3875055.1"/>
    <property type="molecule type" value="Genomic_DNA"/>
</dbReference>
<proteinExistence type="inferred from homology"/>
<dbReference type="PANTHER" id="PTHR42775:SF1">
    <property type="entry name" value="PERMEASE RV2963-RELATED"/>
    <property type="match status" value="1"/>
</dbReference>
<name>A0ABS6D0P1_9FIRM</name>
<keyword evidence="5 7" id="KW-1133">Transmembrane helix</keyword>
<evidence type="ECO:0000256" key="1">
    <source>
        <dbReference type="ARBA" id="ARBA00004651"/>
    </source>
</evidence>
<dbReference type="Proteomes" id="UP000723714">
    <property type="component" value="Unassembled WGS sequence"/>
</dbReference>
<dbReference type="RefSeq" id="WP_216239816.1">
    <property type="nucleotide sequence ID" value="NZ_JABACJ020000002.1"/>
</dbReference>
<evidence type="ECO:0000256" key="5">
    <source>
        <dbReference type="ARBA" id="ARBA00022989"/>
    </source>
</evidence>
<dbReference type="PANTHER" id="PTHR42775">
    <property type="entry name" value="PERMEASE RV2963-RELATED"/>
    <property type="match status" value="1"/>
</dbReference>
<evidence type="ECO:0000256" key="3">
    <source>
        <dbReference type="ARBA" id="ARBA00022475"/>
    </source>
</evidence>
<protein>
    <submittedName>
        <fullName evidence="8">Permease</fullName>
    </submittedName>
</protein>
<reference evidence="8 9" key="1">
    <citation type="submission" date="2021-06" db="EMBL/GenBank/DDBJ databases">
        <title>Faecalicatena sp. nov. isolated from porcine feces.</title>
        <authorList>
            <person name="Oh B.S."/>
            <person name="Lee J.H."/>
        </authorList>
    </citation>
    <scope>NUCLEOTIDE SEQUENCE [LARGE SCALE GENOMIC DNA]</scope>
    <source>
        <strain evidence="8 9">AGMB00832</strain>
    </source>
</reference>
<feature type="transmembrane region" description="Helical" evidence="7">
    <location>
        <begin position="240"/>
        <end position="257"/>
    </location>
</feature>
<comment type="similarity">
    <text evidence="2">Belongs to the UPF0718 family.</text>
</comment>
<evidence type="ECO:0000256" key="2">
    <source>
        <dbReference type="ARBA" id="ARBA00006386"/>
    </source>
</evidence>
<dbReference type="Pfam" id="PF03773">
    <property type="entry name" value="ArsP_1"/>
    <property type="match status" value="1"/>
</dbReference>
<keyword evidence="6 7" id="KW-0472">Membrane</keyword>
<evidence type="ECO:0000256" key="6">
    <source>
        <dbReference type="ARBA" id="ARBA00023136"/>
    </source>
</evidence>
<feature type="transmembrane region" description="Helical" evidence="7">
    <location>
        <begin position="145"/>
        <end position="164"/>
    </location>
</feature>
<feature type="transmembrane region" description="Helical" evidence="7">
    <location>
        <begin position="113"/>
        <end position="138"/>
    </location>
</feature>
<feature type="transmembrane region" description="Helical" evidence="7">
    <location>
        <begin position="41"/>
        <end position="62"/>
    </location>
</feature>
<organism evidence="8 9">
    <name type="scientific">Faecalicatena faecalis</name>
    <dbReference type="NCBI Taxonomy" id="2726362"/>
    <lineage>
        <taxon>Bacteria</taxon>
        <taxon>Bacillati</taxon>
        <taxon>Bacillota</taxon>
        <taxon>Clostridia</taxon>
        <taxon>Lachnospirales</taxon>
        <taxon>Lachnospiraceae</taxon>
        <taxon>Faecalicatena</taxon>
    </lineage>
</organism>
<feature type="transmembrane region" description="Helical" evidence="7">
    <location>
        <begin position="269"/>
        <end position="293"/>
    </location>
</feature>
<keyword evidence="4 7" id="KW-0812">Transmembrane</keyword>